<sequence>MGYRLNYPEASYSTVKEIYKKSLRQPIHAYGFFVDLSDLHERRRPIDTLDPSISVIDDMSAMLWDVESELIAAGLHELSIPMIPTPKKLRKDDAADLGWLVILGTGFDERLHVPTPDGLKERVQAIIGVKEEPAWWTMKSFSYPHPKLWLEYEYPKQCVKG</sequence>
<organism evidence="1 2">
    <name type="scientific">Rhizoctonia solani</name>
    <dbReference type="NCBI Taxonomy" id="456999"/>
    <lineage>
        <taxon>Eukaryota</taxon>
        <taxon>Fungi</taxon>
        <taxon>Dikarya</taxon>
        <taxon>Basidiomycota</taxon>
        <taxon>Agaricomycotina</taxon>
        <taxon>Agaricomycetes</taxon>
        <taxon>Cantharellales</taxon>
        <taxon>Ceratobasidiaceae</taxon>
        <taxon>Rhizoctonia</taxon>
    </lineage>
</organism>
<dbReference type="EMBL" id="CAJMXA010001443">
    <property type="protein sequence ID" value="CAE6460590.1"/>
    <property type="molecule type" value="Genomic_DNA"/>
</dbReference>
<name>A0A8H3GPY7_9AGAM</name>
<dbReference type="AlphaFoldDB" id="A0A8H3GPY7"/>
<protein>
    <submittedName>
        <fullName evidence="1">Uncharacterized protein</fullName>
    </submittedName>
</protein>
<comment type="caution">
    <text evidence="1">The sequence shown here is derived from an EMBL/GenBank/DDBJ whole genome shotgun (WGS) entry which is preliminary data.</text>
</comment>
<proteinExistence type="predicted"/>
<gene>
    <name evidence="1" type="ORF">RDB_LOCUS61401</name>
</gene>
<evidence type="ECO:0000313" key="2">
    <source>
        <dbReference type="Proteomes" id="UP000663853"/>
    </source>
</evidence>
<accession>A0A8H3GPY7</accession>
<reference evidence="1" key="1">
    <citation type="submission" date="2021-01" db="EMBL/GenBank/DDBJ databases">
        <authorList>
            <person name="Kaushik A."/>
        </authorList>
    </citation>
    <scope>NUCLEOTIDE SEQUENCE</scope>
    <source>
        <strain evidence="1">AG6-10EEA</strain>
    </source>
</reference>
<dbReference type="Proteomes" id="UP000663853">
    <property type="component" value="Unassembled WGS sequence"/>
</dbReference>
<evidence type="ECO:0000313" key="1">
    <source>
        <dbReference type="EMBL" id="CAE6460590.1"/>
    </source>
</evidence>